<keyword evidence="2" id="KW-1185">Reference proteome</keyword>
<gene>
    <name evidence="1" type="ORF">CCMP2556_LOCUS42566</name>
</gene>
<name>A0ABP0QLA1_9DINO</name>
<protein>
    <submittedName>
        <fullName evidence="1">Uncharacterized protein</fullName>
    </submittedName>
</protein>
<organism evidence="1 2">
    <name type="scientific">Durusdinium trenchii</name>
    <dbReference type="NCBI Taxonomy" id="1381693"/>
    <lineage>
        <taxon>Eukaryota</taxon>
        <taxon>Sar</taxon>
        <taxon>Alveolata</taxon>
        <taxon>Dinophyceae</taxon>
        <taxon>Suessiales</taxon>
        <taxon>Symbiodiniaceae</taxon>
        <taxon>Durusdinium</taxon>
    </lineage>
</organism>
<dbReference type="InterPro" id="IPR003609">
    <property type="entry name" value="Pan_app"/>
</dbReference>
<dbReference type="EMBL" id="CAXAMN010024617">
    <property type="protein sequence ID" value="CAK9088225.1"/>
    <property type="molecule type" value="Genomic_DNA"/>
</dbReference>
<dbReference type="SMART" id="SM00473">
    <property type="entry name" value="PAN_AP"/>
    <property type="match status" value="3"/>
</dbReference>
<comment type="caution">
    <text evidence="1">The sequence shown here is derived from an EMBL/GenBank/DDBJ whole genome shotgun (WGS) entry which is preliminary data.</text>
</comment>
<accession>A0ABP0QLA1</accession>
<proteinExistence type="predicted"/>
<evidence type="ECO:0000313" key="2">
    <source>
        <dbReference type="Proteomes" id="UP001642484"/>
    </source>
</evidence>
<dbReference type="Pfam" id="PF14295">
    <property type="entry name" value="PAN_4"/>
    <property type="match status" value="5"/>
</dbReference>
<dbReference type="PROSITE" id="PS50948">
    <property type="entry name" value="PAN"/>
    <property type="match status" value="2"/>
</dbReference>
<reference evidence="1 2" key="1">
    <citation type="submission" date="2024-02" db="EMBL/GenBank/DDBJ databases">
        <authorList>
            <person name="Chen Y."/>
            <person name="Shah S."/>
            <person name="Dougan E. K."/>
            <person name="Thang M."/>
            <person name="Chan C."/>
        </authorList>
    </citation>
    <scope>NUCLEOTIDE SEQUENCE [LARGE SCALE GENOMIC DNA]</scope>
</reference>
<sequence>MAEDPESVALLAEEAEQRPRPGCNRLVTLLPVVALLSLAFFFTPHTKSLRGNEAGAVQLSLLLFEPVDGGIERACRGADQNDNNPSHFVVTSASDLASCQLLCLEYGGCQGVEFHSGNGRCELWIRPDGIQASRSFSPAECYRRVGILEPVDGGVDRACRGGSTSDNNPSNYEIREAQSFEDCQRECLIAAECRGIEFSAGRCEIWTRPEGIQASISLSGFQCYRATSTANTETTTATSTLTSLTTVTATSLTTSATATSVTASATTSATSILATTPSPDAISFRGVDGGIDRVCRGANENDNDPSHFEVFDVDDLEACKDLCRVTTACVGIESIGRRCEIWTRLDGIQASREVAGYQCLEAVMFAPVDGGQNRACRGNAPGDNLPEYYQIATAFSMEDCQQQCEANSTTCTGVEFSGNRCEIWNRAIWTSIALDGFQCFRYVSRVQMTFLTEVLASTWDITGGVDVECRGADPEDDSPGYYSLVEASSLQRCQDRCLALTICKGIEYRRGHCELWTRPGGIQATKPLADSVCLQRPGSSPPGAVQTKYVAHYMPWFLGFDNGYDHFCQGNAHYESYLGVYDLNNRDIIRQQLDLMKNSSIDGLWIDYQLASWNDVIDVIMEETAIRGMGVAIVMDSVTNPNIFIDAAQKMVEWTSLSHYYRHNGIPVVPIFQTPDINFQAFPFEAYYMVRRESNPPAWANGSYPWVTPSLNSLDLYYQQDHSLSSFAIGAAFRGFRDCYSDRTLITPFLQMMGPTLDLASKFQPEFVQVITWNDYSEGTMIEPSWVCPRNLCLSACAQNVQNCLTTAACDSGFDPLDCSKPYGNFSGPVDPQCNSNAIASADDDLRLLAEHIRAEAEGTLQLDYGALSTFTGLVTETEGWYYRTSEEIMMVK</sequence>
<dbReference type="Gene3D" id="3.20.20.80">
    <property type="entry name" value="Glycosidases"/>
    <property type="match status" value="1"/>
</dbReference>
<dbReference type="Proteomes" id="UP001642484">
    <property type="component" value="Unassembled WGS sequence"/>
</dbReference>
<evidence type="ECO:0000313" key="1">
    <source>
        <dbReference type="EMBL" id="CAK9088225.1"/>
    </source>
</evidence>